<evidence type="ECO:0000256" key="1">
    <source>
        <dbReference type="SAM" id="MobiDB-lite"/>
    </source>
</evidence>
<dbReference type="EMBL" id="BDRX01000028">
    <property type="protein sequence ID" value="GBF91908.1"/>
    <property type="molecule type" value="Genomic_DNA"/>
</dbReference>
<dbReference type="Proteomes" id="UP000247498">
    <property type="component" value="Unassembled WGS sequence"/>
</dbReference>
<feature type="compositionally biased region" description="Low complexity" evidence="1">
    <location>
        <begin position="268"/>
        <end position="277"/>
    </location>
</feature>
<keyword evidence="3" id="KW-1185">Reference proteome</keyword>
<organism evidence="2 3">
    <name type="scientific">Raphidocelis subcapitata</name>
    <dbReference type="NCBI Taxonomy" id="307507"/>
    <lineage>
        <taxon>Eukaryota</taxon>
        <taxon>Viridiplantae</taxon>
        <taxon>Chlorophyta</taxon>
        <taxon>core chlorophytes</taxon>
        <taxon>Chlorophyceae</taxon>
        <taxon>CS clade</taxon>
        <taxon>Sphaeropleales</taxon>
        <taxon>Selenastraceae</taxon>
        <taxon>Raphidocelis</taxon>
    </lineage>
</organism>
<protein>
    <submittedName>
        <fullName evidence="2">Uncharacterized protein</fullName>
    </submittedName>
</protein>
<sequence length="296" mass="29740">MRPPEQEGSPVVGMPGPQLLALRRAASCSAVGRAADARLSGLCRQPDGLVFSPRRGLLVAARPRDEGERRATPLSRLSAPKAPLPPRPRGGRGASAPRACCSGCGPADPAAAAGSCRGASAKARAAAEAAAAAAAALRMQVRRIQADAGRETDPWACGRQVWGHERPLLSRCWLSNWGSRSTGQRRPAGGAAPPLPPGAPDRPAGSHSWRPRGQPDGEGAGAGAADAAGLRFSTSFLRGWRVRADEQRARAAAATRAAVAAALAAAEAADAAAAAGGADEEGEAEGGAGSDGSDAA</sequence>
<feature type="region of interest" description="Disordered" evidence="1">
    <location>
        <begin position="268"/>
        <end position="296"/>
    </location>
</feature>
<feature type="compositionally biased region" description="Basic and acidic residues" evidence="1">
    <location>
        <begin position="62"/>
        <end position="71"/>
    </location>
</feature>
<accession>A0A2V0NW83</accession>
<feature type="region of interest" description="Disordered" evidence="1">
    <location>
        <begin position="61"/>
        <end position="97"/>
    </location>
</feature>
<evidence type="ECO:0000313" key="3">
    <source>
        <dbReference type="Proteomes" id="UP000247498"/>
    </source>
</evidence>
<name>A0A2V0NW83_9CHLO</name>
<comment type="caution">
    <text evidence="2">The sequence shown here is derived from an EMBL/GenBank/DDBJ whole genome shotgun (WGS) entry which is preliminary data.</text>
</comment>
<gene>
    <name evidence="2" type="ORF">Rsub_04632</name>
</gene>
<proteinExistence type="predicted"/>
<dbReference type="AlphaFoldDB" id="A0A2V0NW83"/>
<reference evidence="2 3" key="1">
    <citation type="journal article" date="2018" name="Sci. Rep.">
        <title>Raphidocelis subcapitata (=Pseudokirchneriella subcapitata) provides an insight into genome evolution and environmental adaptations in the Sphaeropleales.</title>
        <authorList>
            <person name="Suzuki S."/>
            <person name="Yamaguchi H."/>
            <person name="Nakajima N."/>
            <person name="Kawachi M."/>
        </authorList>
    </citation>
    <scope>NUCLEOTIDE SEQUENCE [LARGE SCALE GENOMIC DNA]</scope>
    <source>
        <strain evidence="2 3">NIES-35</strain>
    </source>
</reference>
<evidence type="ECO:0000313" key="2">
    <source>
        <dbReference type="EMBL" id="GBF91908.1"/>
    </source>
</evidence>
<dbReference type="InParanoid" id="A0A2V0NW83"/>
<feature type="region of interest" description="Disordered" evidence="1">
    <location>
        <begin position="179"/>
        <end position="225"/>
    </location>
</feature>